<keyword evidence="2" id="KW-0227">DNA damage</keyword>
<feature type="domain" description="HhH-GPD" evidence="5">
    <location>
        <begin position="47"/>
        <end position="198"/>
    </location>
</feature>
<dbReference type="PANTHER" id="PTHR43003">
    <property type="entry name" value="DNA-3-METHYLADENINE GLYCOSYLASE"/>
    <property type="match status" value="1"/>
</dbReference>
<dbReference type="InterPro" id="IPR003265">
    <property type="entry name" value="HhH-GPD_domain"/>
</dbReference>
<evidence type="ECO:0000256" key="3">
    <source>
        <dbReference type="ARBA" id="ARBA00023204"/>
    </source>
</evidence>
<dbReference type="CDD" id="cd00056">
    <property type="entry name" value="ENDO3c"/>
    <property type="match status" value="1"/>
</dbReference>
<evidence type="ECO:0000256" key="1">
    <source>
        <dbReference type="ARBA" id="ARBA00010817"/>
    </source>
</evidence>
<gene>
    <name evidence="6" type="ORF">SDC9_53529</name>
</gene>
<keyword evidence="4" id="KW-0472">Membrane</keyword>
<dbReference type="SUPFAM" id="SSF48150">
    <property type="entry name" value="DNA-glycosylase"/>
    <property type="match status" value="1"/>
</dbReference>
<dbReference type="GO" id="GO:0006285">
    <property type="term" value="P:base-excision repair, AP site formation"/>
    <property type="evidence" value="ECO:0007669"/>
    <property type="project" value="TreeGrafter"/>
</dbReference>
<dbReference type="SMART" id="SM00478">
    <property type="entry name" value="ENDO3c"/>
    <property type="match status" value="1"/>
</dbReference>
<keyword evidence="4" id="KW-0812">Transmembrane</keyword>
<feature type="transmembrane region" description="Helical" evidence="4">
    <location>
        <begin position="182"/>
        <end position="201"/>
    </location>
</feature>
<dbReference type="EMBL" id="VSSQ01001312">
    <property type="protein sequence ID" value="MPM07223.1"/>
    <property type="molecule type" value="Genomic_DNA"/>
</dbReference>
<dbReference type="Pfam" id="PF00730">
    <property type="entry name" value="HhH-GPD"/>
    <property type="match status" value="1"/>
</dbReference>
<dbReference type="Gene3D" id="1.10.340.30">
    <property type="entry name" value="Hypothetical protein, domain 2"/>
    <property type="match status" value="1"/>
</dbReference>
<dbReference type="GO" id="GO:0043916">
    <property type="term" value="F:DNA-7-methylguanine glycosylase activity"/>
    <property type="evidence" value="ECO:0007669"/>
    <property type="project" value="TreeGrafter"/>
</dbReference>
<evidence type="ECO:0000259" key="5">
    <source>
        <dbReference type="SMART" id="SM00478"/>
    </source>
</evidence>
<keyword evidence="3" id="KW-0234">DNA repair</keyword>
<proteinExistence type="inferred from homology"/>
<dbReference type="InterPro" id="IPR051912">
    <property type="entry name" value="Alkylbase_DNA_Glycosylase/TA"/>
</dbReference>
<dbReference type="GO" id="GO:0006307">
    <property type="term" value="P:DNA alkylation repair"/>
    <property type="evidence" value="ECO:0007669"/>
    <property type="project" value="TreeGrafter"/>
</dbReference>
<keyword evidence="4" id="KW-1133">Transmembrane helix</keyword>
<protein>
    <recommendedName>
        <fullName evidence="5">HhH-GPD domain-containing protein</fullName>
    </recommendedName>
</protein>
<dbReference type="GO" id="GO:0032131">
    <property type="term" value="F:alkylated DNA binding"/>
    <property type="evidence" value="ECO:0007669"/>
    <property type="project" value="TreeGrafter"/>
</dbReference>
<sequence>MYFEYDNKEIEFLKSHDKLLGEAIDHIGHIYRAVDNDMFSSIVHHIIGQQISIRAQVTIWQRLIDKIGDINADNIYSLELNELQKLGMTFKKAEYIKDFADKVRNKEFEINTLNDLSDEEIIKKLSSLKGIGVWTAEMIMIFCLQRPDVVSFGDLAIHRGMRMLYHHRNIDRKKFEKYKKRYSPYGTVASLYLWAIAGGAIPQMRDYAPKKKKEMAK</sequence>
<dbReference type="GO" id="GO:0005737">
    <property type="term" value="C:cytoplasm"/>
    <property type="evidence" value="ECO:0007669"/>
    <property type="project" value="TreeGrafter"/>
</dbReference>
<comment type="similarity">
    <text evidence="1">Belongs to the alkylbase DNA glycosidase AlkA family.</text>
</comment>
<dbReference type="GO" id="GO:0032993">
    <property type="term" value="C:protein-DNA complex"/>
    <property type="evidence" value="ECO:0007669"/>
    <property type="project" value="TreeGrafter"/>
</dbReference>
<reference evidence="6" key="1">
    <citation type="submission" date="2019-08" db="EMBL/GenBank/DDBJ databases">
        <authorList>
            <person name="Kucharzyk K."/>
            <person name="Murdoch R.W."/>
            <person name="Higgins S."/>
            <person name="Loffler F."/>
        </authorList>
    </citation>
    <scope>NUCLEOTIDE SEQUENCE</scope>
</reference>
<evidence type="ECO:0000256" key="2">
    <source>
        <dbReference type="ARBA" id="ARBA00022763"/>
    </source>
</evidence>
<comment type="caution">
    <text evidence="6">The sequence shown here is derived from an EMBL/GenBank/DDBJ whole genome shotgun (WGS) entry which is preliminary data.</text>
</comment>
<evidence type="ECO:0000313" key="6">
    <source>
        <dbReference type="EMBL" id="MPM07223.1"/>
    </source>
</evidence>
<dbReference type="FunFam" id="1.10.340.30:FF:000004">
    <property type="entry name" value="DNA-3-methyladenine glycosylase II"/>
    <property type="match status" value="1"/>
</dbReference>
<name>A0A644WYV7_9ZZZZ</name>
<dbReference type="InterPro" id="IPR011257">
    <property type="entry name" value="DNA_glycosylase"/>
</dbReference>
<dbReference type="GO" id="GO:0008725">
    <property type="term" value="F:DNA-3-methyladenine glycosylase activity"/>
    <property type="evidence" value="ECO:0007669"/>
    <property type="project" value="TreeGrafter"/>
</dbReference>
<accession>A0A644WYV7</accession>
<dbReference type="Gene3D" id="1.10.1670.40">
    <property type="match status" value="1"/>
</dbReference>
<dbReference type="PANTHER" id="PTHR43003:SF5">
    <property type="entry name" value="DNA-3-METHYLADENINE GLYCOSYLASE"/>
    <property type="match status" value="1"/>
</dbReference>
<dbReference type="AlphaFoldDB" id="A0A644WYV7"/>
<evidence type="ECO:0000256" key="4">
    <source>
        <dbReference type="SAM" id="Phobius"/>
    </source>
</evidence>
<organism evidence="6">
    <name type="scientific">bioreactor metagenome</name>
    <dbReference type="NCBI Taxonomy" id="1076179"/>
    <lineage>
        <taxon>unclassified sequences</taxon>
        <taxon>metagenomes</taxon>
        <taxon>ecological metagenomes</taxon>
    </lineage>
</organism>